<dbReference type="PROSITE" id="PS51257">
    <property type="entry name" value="PROKAR_LIPOPROTEIN"/>
    <property type="match status" value="1"/>
</dbReference>
<dbReference type="Gene3D" id="2.30.30.40">
    <property type="entry name" value="SH3 Domains"/>
    <property type="match status" value="1"/>
</dbReference>
<organism evidence="2 3">
    <name type="scientific">Candidatus Collierbacteria bacterium GW2011_GWB2_44_22</name>
    <dbReference type="NCBI Taxonomy" id="1618387"/>
    <lineage>
        <taxon>Bacteria</taxon>
        <taxon>Candidatus Collieribacteriota</taxon>
    </lineage>
</organism>
<dbReference type="PROSITE" id="PS51781">
    <property type="entry name" value="SH3B"/>
    <property type="match status" value="1"/>
</dbReference>
<dbReference type="AlphaFoldDB" id="A0A0G1KTF1"/>
<sequence length="294" mass="31650">MRSRLIHTLPILLFSVFLAGCQFNPFAKKAGIQITSHPDANVIINGKSVSKTPFYDENLTPGMTTIQMTAIDSGQSWEGKVNLVSGTLTTVHREFGSTPDKSHSYSLSFEKLANNKDSSVSIISLPSNATVSIDGKPAGFTPATADIAPGPHVFSFTAPGYQDKIINGAVQIGYRLVLNFTMSTMEIVPTPTPTPIATPSATLTPKPTNTISITPLPKQATTSAVVKPYVEILSTPTGWLKVRETPSTGGVELAKVNPGDKFTYKESETTGWYNIEYVKGSWGYVSSQYAKLVK</sequence>
<dbReference type="EMBL" id="LCIH01000015">
    <property type="protein sequence ID" value="KKT51154.1"/>
    <property type="molecule type" value="Genomic_DNA"/>
</dbReference>
<name>A0A0G1KTF1_9BACT</name>
<comment type="caution">
    <text evidence="2">The sequence shown here is derived from an EMBL/GenBank/DDBJ whole genome shotgun (WGS) entry which is preliminary data.</text>
</comment>
<dbReference type="STRING" id="1618387.UW44_C0015G0025"/>
<evidence type="ECO:0000259" key="1">
    <source>
        <dbReference type="PROSITE" id="PS51781"/>
    </source>
</evidence>
<dbReference type="Pfam" id="PF08308">
    <property type="entry name" value="PEGA"/>
    <property type="match status" value="1"/>
</dbReference>
<protein>
    <submittedName>
        <fullName evidence="2">PEGA domain protein</fullName>
    </submittedName>
</protein>
<dbReference type="Pfam" id="PF08239">
    <property type="entry name" value="SH3_3"/>
    <property type="match status" value="1"/>
</dbReference>
<dbReference type="PANTHER" id="PTHR36194:SF1">
    <property type="entry name" value="S-LAYER-LIKE PROTEIN"/>
    <property type="match status" value="1"/>
</dbReference>
<gene>
    <name evidence="2" type="ORF">UW44_C0015G0025</name>
</gene>
<dbReference type="InterPro" id="IPR013229">
    <property type="entry name" value="PEGA"/>
</dbReference>
<feature type="domain" description="SH3b" evidence="1">
    <location>
        <begin position="221"/>
        <end position="294"/>
    </location>
</feature>
<dbReference type="InterPro" id="IPR003646">
    <property type="entry name" value="SH3-like_bac-type"/>
</dbReference>
<reference evidence="2 3" key="1">
    <citation type="journal article" date="2015" name="Nature">
        <title>rRNA introns, odd ribosomes, and small enigmatic genomes across a large radiation of phyla.</title>
        <authorList>
            <person name="Brown C.T."/>
            <person name="Hug L.A."/>
            <person name="Thomas B.C."/>
            <person name="Sharon I."/>
            <person name="Castelle C.J."/>
            <person name="Singh A."/>
            <person name="Wilkins M.J."/>
            <person name="Williams K.H."/>
            <person name="Banfield J.F."/>
        </authorList>
    </citation>
    <scope>NUCLEOTIDE SEQUENCE [LARGE SCALE GENOMIC DNA]</scope>
</reference>
<evidence type="ECO:0000313" key="2">
    <source>
        <dbReference type="EMBL" id="KKT51154.1"/>
    </source>
</evidence>
<dbReference type="PANTHER" id="PTHR36194">
    <property type="entry name" value="S-LAYER-LIKE PROTEIN"/>
    <property type="match status" value="1"/>
</dbReference>
<accession>A0A0G1KTF1</accession>
<evidence type="ECO:0000313" key="3">
    <source>
        <dbReference type="Proteomes" id="UP000034006"/>
    </source>
</evidence>
<proteinExistence type="predicted"/>
<dbReference type="Proteomes" id="UP000034006">
    <property type="component" value="Unassembled WGS sequence"/>
</dbReference>